<feature type="compositionally biased region" description="Polar residues" evidence="1">
    <location>
        <begin position="83"/>
        <end position="95"/>
    </location>
</feature>
<proteinExistence type="predicted"/>
<gene>
    <name evidence="3" type="ORF">QCA50_016131</name>
</gene>
<feature type="compositionally biased region" description="Low complexity" evidence="1">
    <location>
        <begin position="42"/>
        <end position="82"/>
    </location>
</feature>
<name>A0AAW0FTW5_9APHY</name>
<sequence length="117" mass="12616">MLAKYLCCLTVAMFALFYMTSLVEAAPITYLILSIDNDNGTDATNGTNCNKTTNATNGTNWNNTTNANNGTNGTNGTNATQTPQPDSQQNQNQGNLTSYFEKWSKFYPDASSGMSST</sequence>
<evidence type="ECO:0008006" key="5">
    <source>
        <dbReference type="Google" id="ProtNLM"/>
    </source>
</evidence>
<keyword evidence="2" id="KW-0732">Signal</keyword>
<feature type="chain" id="PRO_5043474619" description="Secreted protein" evidence="2">
    <location>
        <begin position="26"/>
        <end position="117"/>
    </location>
</feature>
<comment type="caution">
    <text evidence="3">The sequence shown here is derived from an EMBL/GenBank/DDBJ whole genome shotgun (WGS) entry which is preliminary data.</text>
</comment>
<keyword evidence="4" id="KW-1185">Reference proteome</keyword>
<evidence type="ECO:0000256" key="2">
    <source>
        <dbReference type="SAM" id="SignalP"/>
    </source>
</evidence>
<protein>
    <recommendedName>
        <fullName evidence="5">Secreted protein</fullName>
    </recommendedName>
</protein>
<evidence type="ECO:0000313" key="4">
    <source>
        <dbReference type="Proteomes" id="UP001385951"/>
    </source>
</evidence>
<organism evidence="3 4">
    <name type="scientific">Cerrena zonata</name>
    <dbReference type="NCBI Taxonomy" id="2478898"/>
    <lineage>
        <taxon>Eukaryota</taxon>
        <taxon>Fungi</taxon>
        <taxon>Dikarya</taxon>
        <taxon>Basidiomycota</taxon>
        <taxon>Agaricomycotina</taxon>
        <taxon>Agaricomycetes</taxon>
        <taxon>Polyporales</taxon>
        <taxon>Cerrenaceae</taxon>
        <taxon>Cerrena</taxon>
    </lineage>
</organism>
<dbReference type="EMBL" id="JASBNA010000046">
    <property type="protein sequence ID" value="KAK7680821.1"/>
    <property type="molecule type" value="Genomic_DNA"/>
</dbReference>
<reference evidence="3 4" key="1">
    <citation type="submission" date="2022-09" db="EMBL/GenBank/DDBJ databases">
        <authorList>
            <person name="Palmer J.M."/>
        </authorList>
    </citation>
    <scope>NUCLEOTIDE SEQUENCE [LARGE SCALE GENOMIC DNA]</scope>
    <source>
        <strain evidence="3 4">DSM 7382</strain>
    </source>
</reference>
<evidence type="ECO:0000256" key="1">
    <source>
        <dbReference type="SAM" id="MobiDB-lite"/>
    </source>
</evidence>
<evidence type="ECO:0000313" key="3">
    <source>
        <dbReference type="EMBL" id="KAK7680821.1"/>
    </source>
</evidence>
<dbReference type="Proteomes" id="UP001385951">
    <property type="component" value="Unassembled WGS sequence"/>
</dbReference>
<accession>A0AAW0FTW5</accession>
<feature type="region of interest" description="Disordered" evidence="1">
    <location>
        <begin position="42"/>
        <end position="95"/>
    </location>
</feature>
<feature type="signal peptide" evidence="2">
    <location>
        <begin position="1"/>
        <end position="25"/>
    </location>
</feature>
<dbReference type="AlphaFoldDB" id="A0AAW0FTW5"/>